<dbReference type="Proteomes" id="UP000197032">
    <property type="component" value="Unassembled WGS sequence"/>
</dbReference>
<reference evidence="4" key="1">
    <citation type="journal article" date="2017" name="Appl. Environ. Microbiol.">
        <title>Genomic analysis of Calderihabitans maritimus KKC1, a thermophilic hydrogenogenic carboxydotrophic bacterium isolated from marine sediment.</title>
        <authorList>
            <person name="Omae K."/>
            <person name="Yoneda Y."/>
            <person name="Fukuyama Y."/>
            <person name="Yoshida T."/>
            <person name="Sako Y."/>
        </authorList>
    </citation>
    <scope>NUCLEOTIDE SEQUENCE [LARGE SCALE GENOMIC DNA]</scope>
    <source>
        <strain evidence="4">KKC1</strain>
    </source>
</reference>
<dbReference type="InterPro" id="IPR008991">
    <property type="entry name" value="Translation_prot_SH3-like_sf"/>
</dbReference>
<evidence type="ECO:0000256" key="2">
    <source>
        <dbReference type="ARBA" id="ARBA00023274"/>
    </source>
</evidence>
<organism evidence="3 4">
    <name type="scientific">Calderihabitans maritimus</name>
    <dbReference type="NCBI Taxonomy" id="1246530"/>
    <lineage>
        <taxon>Bacteria</taxon>
        <taxon>Bacillati</taxon>
        <taxon>Bacillota</taxon>
        <taxon>Clostridia</taxon>
        <taxon>Neomoorellales</taxon>
        <taxon>Calderihabitantaceae</taxon>
        <taxon>Calderihabitans</taxon>
    </lineage>
</organism>
<dbReference type="SUPFAM" id="SSF50104">
    <property type="entry name" value="Translation proteins SH3-like domain"/>
    <property type="match status" value="1"/>
</dbReference>
<dbReference type="OrthoDB" id="1683515at2"/>
<keyword evidence="4" id="KW-1185">Reference proteome</keyword>
<dbReference type="RefSeq" id="WP_088552502.1">
    <property type="nucleotide sequence ID" value="NZ_BDGJ01000001.1"/>
</dbReference>
<evidence type="ECO:0008006" key="5">
    <source>
        <dbReference type="Google" id="ProtNLM"/>
    </source>
</evidence>
<dbReference type="Gene3D" id="2.30.30.30">
    <property type="match status" value="1"/>
</dbReference>
<dbReference type="InterPro" id="IPR041985">
    <property type="entry name" value="Ribosomal_eL14_KOW"/>
</dbReference>
<evidence type="ECO:0000313" key="4">
    <source>
        <dbReference type="Proteomes" id="UP000197032"/>
    </source>
</evidence>
<accession>A0A1Z5HNC8</accession>
<keyword evidence="1" id="KW-0689">Ribosomal protein</keyword>
<sequence>MGLGELKVGQLVYSKMGRDRNRLFLIWKIEQNSSFVYLVDGDLRKIERPKKKNIKHIQPTNKIASDIVDKLNQNQTVNNAEIRQAIKRLIQTDQEDSVSDRQGGKDS</sequence>
<dbReference type="CDD" id="cd06088">
    <property type="entry name" value="KOW_RPL14"/>
    <property type="match status" value="1"/>
</dbReference>
<dbReference type="InterPro" id="IPR014722">
    <property type="entry name" value="Rib_uL2_dom2"/>
</dbReference>
<proteinExistence type="predicted"/>
<gene>
    <name evidence="3" type="ORF">KKC1_00490</name>
</gene>
<comment type="caution">
    <text evidence="3">The sequence shown here is derived from an EMBL/GenBank/DDBJ whole genome shotgun (WGS) entry which is preliminary data.</text>
</comment>
<keyword evidence="2" id="KW-0687">Ribonucleoprotein</keyword>
<evidence type="ECO:0000256" key="1">
    <source>
        <dbReference type="ARBA" id="ARBA00022980"/>
    </source>
</evidence>
<protein>
    <recommendedName>
        <fullName evidence="5">RNA-binding protein</fullName>
    </recommendedName>
</protein>
<dbReference type="GO" id="GO:1990904">
    <property type="term" value="C:ribonucleoprotein complex"/>
    <property type="evidence" value="ECO:0007669"/>
    <property type="project" value="UniProtKB-KW"/>
</dbReference>
<evidence type="ECO:0000313" key="3">
    <source>
        <dbReference type="EMBL" id="GAW90887.1"/>
    </source>
</evidence>
<dbReference type="GO" id="GO:0005840">
    <property type="term" value="C:ribosome"/>
    <property type="evidence" value="ECO:0007669"/>
    <property type="project" value="UniProtKB-KW"/>
</dbReference>
<dbReference type="AlphaFoldDB" id="A0A1Z5HNC8"/>
<dbReference type="EMBL" id="BDGJ01000001">
    <property type="protein sequence ID" value="GAW90887.1"/>
    <property type="molecule type" value="Genomic_DNA"/>
</dbReference>
<name>A0A1Z5HNC8_9FIRM</name>